<dbReference type="AlphaFoldDB" id="A0AAV6FML0"/>
<dbReference type="GO" id="GO:0016706">
    <property type="term" value="F:2-oxoglutarate-dependent dioxygenase activity"/>
    <property type="evidence" value="ECO:0007669"/>
    <property type="project" value="InterPro"/>
</dbReference>
<proteinExistence type="predicted"/>
<dbReference type="Proteomes" id="UP000823561">
    <property type="component" value="Chromosome 21"/>
</dbReference>
<accession>A0AAV6FML0</accession>
<sequence length="131" mass="15148">MVVDYRRKQQNYSYTPLMISGQPVERVTSFKYLGVHITEDLTWTVNTQYVLKKSRQRLYFLRQLRKFKVSTSIMKAFYTSAVESVLTGSIITWNFSKTSPTKNACFIVLTGIRINFETNTGDNVSATLVLR</sequence>
<dbReference type="InterPro" id="IPR015095">
    <property type="entry name" value="AlkB_hom8_N"/>
</dbReference>
<keyword evidence="3" id="KW-1185">Reference proteome</keyword>
<protein>
    <recommendedName>
        <fullName evidence="1">Alkylated DNA repair protein AlkB homologue 8 N-terminal domain-containing protein</fullName>
    </recommendedName>
</protein>
<dbReference type="Pfam" id="PF09004">
    <property type="entry name" value="ALKBH8_N"/>
    <property type="match status" value="1"/>
</dbReference>
<feature type="domain" description="Alkylated DNA repair protein AlkB homologue 8 N-terminal" evidence="1">
    <location>
        <begin position="43"/>
        <end position="84"/>
    </location>
</feature>
<evidence type="ECO:0000313" key="2">
    <source>
        <dbReference type="EMBL" id="KAG5263948.1"/>
    </source>
</evidence>
<evidence type="ECO:0000259" key="1">
    <source>
        <dbReference type="Pfam" id="PF09004"/>
    </source>
</evidence>
<comment type="caution">
    <text evidence="2">The sequence shown here is derived from an EMBL/GenBank/DDBJ whole genome shotgun (WGS) entry which is preliminary data.</text>
</comment>
<evidence type="ECO:0000313" key="3">
    <source>
        <dbReference type="Proteomes" id="UP000823561"/>
    </source>
</evidence>
<dbReference type="GO" id="GO:0008168">
    <property type="term" value="F:methyltransferase activity"/>
    <property type="evidence" value="ECO:0007669"/>
    <property type="project" value="InterPro"/>
</dbReference>
<organism evidence="2 3">
    <name type="scientific">Alosa alosa</name>
    <name type="common">allis shad</name>
    <dbReference type="NCBI Taxonomy" id="278164"/>
    <lineage>
        <taxon>Eukaryota</taxon>
        <taxon>Metazoa</taxon>
        <taxon>Chordata</taxon>
        <taxon>Craniata</taxon>
        <taxon>Vertebrata</taxon>
        <taxon>Euteleostomi</taxon>
        <taxon>Actinopterygii</taxon>
        <taxon>Neopterygii</taxon>
        <taxon>Teleostei</taxon>
        <taxon>Clupei</taxon>
        <taxon>Clupeiformes</taxon>
        <taxon>Clupeoidei</taxon>
        <taxon>Clupeidae</taxon>
        <taxon>Alosa</taxon>
    </lineage>
</organism>
<name>A0AAV6FML0_9TELE</name>
<dbReference type="EMBL" id="JADWDJ010000021">
    <property type="protein sequence ID" value="KAG5263948.1"/>
    <property type="molecule type" value="Genomic_DNA"/>
</dbReference>
<reference evidence="2" key="1">
    <citation type="submission" date="2020-10" db="EMBL/GenBank/DDBJ databases">
        <title>Chromosome-scale genome assembly of the Allis shad, Alosa alosa.</title>
        <authorList>
            <person name="Margot Z."/>
            <person name="Christophe K."/>
            <person name="Cabau C."/>
            <person name="Louis A."/>
            <person name="Berthelot C."/>
            <person name="Parey E."/>
            <person name="Roest Crollius H."/>
            <person name="Montfort J."/>
            <person name="Robinson-Rechavi M."/>
            <person name="Bucao C."/>
            <person name="Bouchez O."/>
            <person name="Gislard M."/>
            <person name="Lluch J."/>
            <person name="Milhes M."/>
            <person name="Lampietro C."/>
            <person name="Lopez Roques C."/>
            <person name="Donnadieu C."/>
            <person name="Braasch I."/>
            <person name="Desvignes T."/>
            <person name="Postlethwait J."/>
            <person name="Bobe J."/>
            <person name="Guiguen Y."/>
        </authorList>
    </citation>
    <scope>NUCLEOTIDE SEQUENCE</scope>
    <source>
        <strain evidence="2">M-15738</strain>
        <tissue evidence="2">Blood</tissue>
    </source>
</reference>
<gene>
    <name evidence="2" type="ORF">AALO_G00270430</name>
</gene>